<protein>
    <submittedName>
        <fullName evidence="1">Uncharacterized protein</fullName>
    </submittedName>
</protein>
<dbReference type="STRING" id="79929.MTBMA_c15580"/>
<dbReference type="GeneID" id="9705267"/>
<evidence type="ECO:0000313" key="1">
    <source>
        <dbReference type="EMBL" id="ADL59137.1"/>
    </source>
</evidence>
<dbReference type="HOGENOM" id="CLU_1521882_0_0_2"/>
<gene>
    <name evidence="1" type="ordered locus">MTBMA_c15580</name>
</gene>
<dbReference type="Proteomes" id="UP000000345">
    <property type="component" value="Chromosome"/>
</dbReference>
<proteinExistence type="predicted"/>
<reference evidence="1 2" key="2">
    <citation type="journal article" date="2010" name="J. Bacteriol.">
        <title>Complete genome sequence of Methanothermobacter marburgensis, a methanoarchaeon model organism.</title>
        <authorList>
            <person name="Liesegang H."/>
            <person name="Kaster A.K."/>
            <person name="Wiezer A."/>
            <person name="Goenrich M."/>
            <person name="Wollherr A."/>
            <person name="Seedorf H."/>
            <person name="Gottschalk G."/>
            <person name="Thauer R.K."/>
        </authorList>
    </citation>
    <scope>NUCLEOTIDE SEQUENCE [LARGE SCALE GENOMIC DNA]</scope>
    <source>
        <strain evidence="2">ATCC BAA-927 / DSM 2133 / JCM 14651 / NBRC 100331 / OCM 82 / Marburg</strain>
    </source>
</reference>
<dbReference type="KEGG" id="mmg:MTBMA_c15580"/>
<dbReference type="PaxDb" id="79929-MTBMA_c15580"/>
<dbReference type="RefSeq" id="WP_013296347.1">
    <property type="nucleotide sequence ID" value="NC_014408.1"/>
</dbReference>
<dbReference type="EMBL" id="CP001710">
    <property type="protein sequence ID" value="ADL59137.1"/>
    <property type="molecule type" value="Genomic_DNA"/>
</dbReference>
<name>D9PY39_METTM</name>
<reference key="1">
    <citation type="submission" date="2009-08" db="EMBL/GenBank/DDBJ databases">
        <title>The genome sequence of Methanothermobacter marburgensis.</title>
        <authorList>
            <person name="Kaster A."/>
            <person name="Seedorf H."/>
            <person name="Goenrich M."/>
            <person name="Wiezer A."/>
            <person name="Liesegang H."/>
            <person name="Thauer R."/>
            <person name="Gottschalk G."/>
        </authorList>
    </citation>
    <scope>NUCLEOTIDE SEQUENCE</scope>
    <source>
        <strain>Marburg</strain>
    </source>
</reference>
<sequence length="176" mass="20267">MRIFTTPMCEGILRIAGVMGYHVTRKPEDEDADILFVLSETPVAGAVKLKLNTFTQIREAIGTVFRAVQEVDPGSLRYSSADEIDFEVCSPWWHDPAGLREINSKIKVRVYSDFLREIVEDMGFTIVDLNEDFTVCPDYMELDCIRVPSHRNLPVDPVKRALFRYMYLERKLCTKL</sequence>
<dbReference type="AlphaFoldDB" id="D9PY39"/>
<keyword evidence="2" id="KW-1185">Reference proteome</keyword>
<accession>D9PY39</accession>
<evidence type="ECO:0000313" key="2">
    <source>
        <dbReference type="Proteomes" id="UP000000345"/>
    </source>
</evidence>
<organism evidence="1 2">
    <name type="scientific">Methanothermobacter marburgensis (strain ATCC BAA-927 / DSM 2133 / JCM 14651 / NBRC 100331 / OCM 82 / Marburg)</name>
    <name type="common">Methanobacterium thermoautotrophicum</name>
    <dbReference type="NCBI Taxonomy" id="79929"/>
    <lineage>
        <taxon>Archaea</taxon>
        <taxon>Methanobacteriati</taxon>
        <taxon>Methanobacteriota</taxon>
        <taxon>Methanomada group</taxon>
        <taxon>Methanobacteria</taxon>
        <taxon>Methanobacteriales</taxon>
        <taxon>Methanobacteriaceae</taxon>
        <taxon>Methanothermobacter</taxon>
    </lineage>
</organism>